<evidence type="ECO:0000259" key="2">
    <source>
        <dbReference type="Pfam" id="PF01364"/>
    </source>
</evidence>
<dbReference type="InterPro" id="IPR029031">
    <property type="entry name" value="Gingipain_N_sf"/>
</dbReference>
<dbReference type="GO" id="GO:0008234">
    <property type="term" value="F:cysteine-type peptidase activity"/>
    <property type="evidence" value="ECO:0007669"/>
    <property type="project" value="InterPro"/>
</dbReference>
<sequence>MKNLFVFMFFALFVYGEYMDFEFYYPDDKLVIKKEMGYDRIYFEGAFETGDAGKSESYLIPYNVAIPPGCEIKDIEILGIKKRLIEGKFEIYPHQEPRPISDLSIGKDFIPLNEDFLKMKGPYPEKIIYGFTTGTKSGFQIGTFWVSPFIYYPSSRKVEMLEYIKVRVHFEKTHNVYGFSDVIVDNMCENVKEMVINSEDVDFYKSIIKSSPRKLSKALPSGYYEWVVICKKADTTAWKPLIEWKRKKGVPARFYLISDINANYTGANLAEKTKKFMDDAHNTWGTLWFLIGSHKDSLPNAPCYGYVPTVPATTDNNIASERFFEDLYKSGVYNDWDVDNDLLYGEWVADAPDILADCYVGRVCVKTTTDVQNFVNRVLFYEKTPVNDYLRKVLFFSEQLWSTNSEGYFHAEQLESKLGTAGINYLNYHEMYNELGYYPTDDSAVHSMNHGRGWTISYSHGDYITIMQGQLADKNITVPDLRTIPLAIEGNRWGIHTGICCMSGGYHERDTAYTKIWLIDRNGGVASIFNAEYGWGQDQEDTDTSAGNYKLSVGLVFRFVYYTYAFNKWHIGEALAKARDAHKRFITSESAEKWCLIEYNLQGDPEMPVWRDTTKALFTSHSTSIGTGTQVLTIHTYDAAKANVESSYVCIMSKIDTIYQRGYTNASGDISFTINPRFVNDTIFVTATKYKANYRPYEGSIIVLSTASIMMSGFVEGNTITIFWNAPSSFENFNVYIRKGENGFEKLMELGNTRNVKIRGLDEGEYSVFIEGGNSFISVTSETLNFTIYPIKPGIYDIKTNNDKIKFLFVSDKEKEGKIKILDITGRVIFEEERMLKTGNNFIVIEDSNMKNNIYFLMVEYENKIWTKKFILLK</sequence>
<dbReference type="InterPro" id="IPR038490">
    <property type="entry name" value="Gingipain_propep_sf"/>
</dbReference>
<name>A0A7C4U726_UNCW3</name>
<dbReference type="InterPro" id="IPR026444">
    <property type="entry name" value="Secre_tail"/>
</dbReference>
<dbReference type="InterPro" id="IPR029030">
    <property type="entry name" value="Caspase-like_dom_sf"/>
</dbReference>
<dbReference type="NCBIfam" id="TIGR04183">
    <property type="entry name" value="Por_Secre_tail"/>
    <property type="match status" value="1"/>
</dbReference>
<dbReference type="GO" id="GO:0006508">
    <property type="term" value="P:proteolysis"/>
    <property type="evidence" value="ECO:0007669"/>
    <property type="project" value="InterPro"/>
</dbReference>
<organism evidence="3">
    <name type="scientific">candidate division WOR-3 bacterium</name>
    <dbReference type="NCBI Taxonomy" id="2052148"/>
    <lineage>
        <taxon>Bacteria</taxon>
        <taxon>Bacteria division WOR-3</taxon>
    </lineage>
</organism>
<dbReference type="Gene3D" id="3.40.50.10390">
    <property type="entry name" value="Gingipain r, domain 1"/>
    <property type="match status" value="1"/>
</dbReference>
<proteinExistence type="predicted"/>
<dbReference type="SUPFAM" id="SSF52129">
    <property type="entry name" value="Caspase-like"/>
    <property type="match status" value="1"/>
</dbReference>
<dbReference type="Pfam" id="PF01364">
    <property type="entry name" value="Peptidase_C25"/>
    <property type="match status" value="1"/>
</dbReference>
<protein>
    <submittedName>
        <fullName evidence="3">T9SS type A sorting domain-containing protein</fullName>
    </submittedName>
</protein>
<accession>A0A7C4U726</accession>
<gene>
    <name evidence="3" type="ORF">ENV67_04235</name>
</gene>
<dbReference type="Gene3D" id="3.40.50.1460">
    <property type="match status" value="1"/>
</dbReference>
<dbReference type="AlphaFoldDB" id="A0A7C4U726"/>
<comment type="caution">
    <text evidence="3">The sequence shown here is derived from an EMBL/GenBank/DDBJ whole genome shotgun (WGS) entry which is preliminary data.</text>
</comment>
<dbReference type="InterPro" id="IPR001769">
    <property type="entry name" value="Gingipain"/>
</dbReference>
<evidence type="ECO:0000256" key="1">
    <source>
        <dbReference type="ARBA" id="ARBA00022729"/>
    </source>
</evidence>
<feature type="domain" description="Gingipain" evidence="2">
    <location>
        <begin position="227"/>
        <end position="608"/>
    </location>
</feature>
<dbReference type="EMBL" id="DTHG01000052">
    <property type="protein sequence ID" value="HGW91733.1"/>
    <property type="molecule type" value="Genomic_DNA"/>
</dbReference>
<reference evidence="3" key="1">
    <citation type="journal article" date="2020" name="mSystems">
        <title>Genome- and Community-Level Interaction Insights into Carbon Utilization and Element Cycling Functions of Hydrothermarchaeota in Hydrothermal Sediment.</title>
        <authorList>
            <person name="Zhou Z."/>
            <person name="Liu Y."/>
            <person name="Xu W."/>
            <person name="Pan J."/>
            <person name="Luo Z.H."/>
            <person name="Li M."/>
        </authorList>
    </citation>
    <scope>NUCLEOTIDE SEQUENCE [LARGE SCALE GENOMIC DNA]</scope>
    <source>
        <strain evidence="3">SpSt-780</strain>
    </source>
</reference>
<dbReference type="Gene3D" id="2.60.40.3800">
    <property type="match status" value="1"/>
</dbReference>
<keyword evidence="1" id="KW-0732">Signal</keyword>
<evidence type="ECO:0000313" key="3">
    <source>
        <dbReference type="EMBL" id="HGW91733.1"/>
    </source>
</evidence>